<protein>
    <submittedName>
        <fullName evidence="2">Uncharacterized protein</fullName>
    </submittedName>
</protein>
<keyword evidence="1" id="KW-0812">Transmembrane</keyword>
<dbReference type="Proteomes" id="UP001596504">
    <property type="component" value="Unassembled WGS sequence"/>
</dbReference>
<name>A0ABW2LHP2_9PSEU</name>
<evidence type="ECO:0000313" key="3">
    <source>
        <dbReference type="Proteomes" id="UP001596504"/>
    </source>
</evidence>
<proteinExistence type="predicted"/>
<organism evidence="2 3">
    <name type="scientific">Saccharopolyspora griseoalba</name>
    <dbReference type="NCBI Taxonomy" id="1431848"/>
    <lineage>
        <taxon>Bacteria</taxon>
        <taxon>Bacillati</taxon>
        <taxon>Actinomycetota</taxon>
        <taxon>Actinomycetes</taxon>
        <taxon>Pseudonocardiales</taxon>
        <taxon>Pseudonocardiaceae</taxon>
        <taxon>Saccharopolyspora</taxon>
    </lineage>
</organism>
<feature type="transmembrane region" description="Helical" evidence="1">
    <location>
        <begin position="96"/>
        <end position="116"/>
    </location>
</feature>
<gene>
    <name evidence="2" type="ORF">ACFQRI_11545</name>
</gene>
<keyword evidence="1" id="KW-1133">Transmembrane helix</keyword>
<evidence type="ECO:0000256" key="1">
    <source>
        <dbReference type="SAM" id="Phobius"/>
    </source>
</evidence>
<feature type="transmembrane region" description="Helical" evidence="1">
    <location>
        <begin position="32"/>
        <end position="52"/>
    </location>
</feature>
<reference evidence="3" key="1">
    <citation type="journal article" date="2019" name="Int. J. Syst. Evol. Microbiol.">
        <title>The Global Catalogue of Microorganisms (GCM) 10K type strain sequencing project: providing services to taxonomists for standard genome sequencing and annotation.</title>
        <authorList>
            <consortium name="The Broad Institute Genomics Platform"/>
            <consortium name="The Broad Institute Genome Sequencing Center for Infectious Disease"/>
            <person name="Wu L."/>
            <person name="Ma J."/>
        </authorList>
    </citation>
    <scope>NUCLEOTIDE SEQUENCE [LARGE SCALE GENOMIC DNA]</scope>
    <source>
        <strain evidence="3">WLHS5</strain>
    </source>
</reference>
<feature type="transmembrane region" description="Helical" evidence="1">
    <location>
        <begin position="72"/>
        <end position="90"/>
    </location>
</feature>
<feature type="transmembrane region" description="Helical" evidence="1">
    <location>
        <begin position="7"/>
        <end position="26"/>
    </location>
</feature>
<sequence length="146" mass="15848">MTRRSGIVMGLWALLALAALIWLLAGNLSSEFGVFAAMFVAVSFAYIPARLIALRRSAKESPLEPRIVPLRVGYGITGAITFGPAIAAIFDWVPILPALGSFLGGFVLMTWVTAALSDGYQGLWLDSLIFHGNLTPPEDDWINQKR</sequence>
<evidence type="ECO:0000313" key="2">
    <source>
        <dbReference type="EMBL" id="MFC7342044.1"/>
    </source>
</evidence>
<accession>A0ABW2LHP2</accession>
<keyword evidence="3" id="KW-1185">Reference proteome</keyword>
<comment type="caution">
    <text evidence="2">The sequence shown here is derived from an EMBL/GenBank/DDBJ whole genome shotgun (WGS) entry which is preliminary data.</text>
</comment>
<dbReference type="RefSeq" id="WP_380667534.1">
    <property type="nucleotide sequence ID" value="NZ_JBHTCJ010000005.1"/>
</dbReference>
<dbReference type="EMBL" id="JBHTCJ010000005">
    <property type="protein sequence ID" value="MFC7342044.1"/>
    <property type="molecule type" value="Genomic_DNA"/>
</dbReference>
<keyword evidence="1" id="KW-0472">Membrane</keyword>